<sequence length="65" mass="6913">MSWARHGQDNDGQDSWSDVQAAYQISCETQSRQAARVVAGQAIDLDDCTELLAMLGLDAGAGRSA</sequence>
<evidence type="ECO:0000313" key="2">
    <source>
        <dbReference type="Proteomes" id="UP000586918"/>
    </source>
</evidence>
<dbReference type="Proteomes" id="UP000586918">
    <property type="component" value="Unassembled WGS sequence"/>
</dbReference>
<keyword evidence="2" id="KW-1185">Reference proteome</keyword>
<dbReference type="EMBL" id="JAAXKZ010000062">
    <property type="protein sequence ID" value="NMH93246.1"/>
    <property type="molecule type" value="Genomic_DNA"/>
</dbReference>
<proteinExistence type="predicted"/>
<comment type="caution">
    <text evidence="1">The sequence shown here is derived from an EMBL/GenBank/DDBJ whole genome shotgun (WGS) entry which is preliminary data.</text>
</comment>
<dbReference type="RefSeq" id="WP_169413942.1">
    <property type="nucleotide sequence ID" value="NZ_JAAXKZ010000062.1"/>
</dbReference>
<reference evidence="1 2" key="1">
    <citation type="submission" date="2020-04" db="EMBL/GenBank/DDBJ databases">
        <authorList>
            <person name="Klaysubun C."/>
            <person name="Duangmal K."/>
            <person name="Lipun K."/>
        </authorList>
    </citation>
    <scope>NUCLEOTIDE SEQUENCE [LARGE SCALE GENOMIC DNA]</scope>
    <source>
        <strain evidence="1 2">DSM 45300</strain>
    </source>
</reference>
<dbReference type="AlphaFoldDB" id="A0A848DL52"/>
<accession>A0A848DL52</accession>
<name>A0A848DL52_9PSEU</name>
<protein>
    <submittedName>
        <fullName evidence="1">Uncharacterized protein</fullName>
    </submittedName>
</protein>
<gene>
    <name evidence="1" type="ORF">HF519_17050</name>
</gene>
<evidence type="ECO:0000313" key="1">
    <source>
        <dbReference type="EMBL" id="NMH93246.1"/>
    </source>
</evidence>
<organism evidence="1 2">
    <name type="scientific">Pseudonocardia bannensis</name>
    <dbReference type="NCBI Taxonomy" id="630973"/>
    <lineage>
        <taxon>Bacteria</taxon>
        <taxon>Bacillati</taxon>
        <taxon>Actinomycetota</taxon>
        <taxon>Actinomycetes</taxon>
        <taxon>Pseudonocardiales</taxon>
        <taxon>Pseudonocardiaceae</taxon>
        <taxon>Pseudonocardia</taxon>
    </lineage>
</organism>